<dbReference type="InParanoid" id="A0A1Z5KP51"/>
<keyword evidence="2" id="KW-0812">Transmembrane</keyword>
<dbReference type="Proteomes" id="UP000198406">
    <property type="component" value="Unassembled WGS sequence"/>
</dbReference>
<keyword evidence="4" id="KW-1185">Reference proteome</keyword>
<dbReference type="AlphaFoldDB" id="A0A1Z5KP51"/>
<evidence type="ECO:0000256" key="1">
    <source>
        <dbReference type="SAM" id="MobiDB-lite"/>
    </source>
</evidence>
<feature type="non-terminal residue" evidence="3">
    <location>
        <position position="170"/>
    </location>
</feature>
<feature type="compositionally biased region" description="Polar residues" evidence="1">
    <location>
        <begin position="22"/>
        <end position="32"/>
    </location>
</feature>
<organism evidence="3 4">
    <name type="scientific">Fistulifera solaris</name>
    <name type="common">Oleaginous diatom</name>
    <dbReference type="NCBI Taxonomy" id="1519565"/>
    <lineage>
        <taxon>Eukaryota</taxon>
        <taxon>Sar</taxon>
        <taxon>Stramenopiles</taxon>
        <taxon>Ochrophyta</taxon>
        <taxon>Bacillariophyta</taxon>
        <taxon>Bacillariophyceae</taxon>
        <taxon>Bacillariophycidae</taxon>
        <taxon>Naviculales</taxon>
        <taxon>Naviculaceae</taxon>
        <taxon>Fistulifera</taxon>
    </lineage>
</organism>
<gene>
    <name evidence="3" type="ORF">FisN_UnNu103</name>
</gene>
<evidence type="ECO:0000313" key="3">
    <source>
        <dbReference type="EMBL" id="GAX27937.1"/>
    </source>
</evidence>
<evidence type="ECO:0000256" key="2">
    <source>
        <dbReference type="SAM" id="Phobius"/>
    </source>
</evidence>
<feature type="compositionally biased region" description="Low complexity" evidence="1">
    <location>
        <begin position="7"/>
        <end position="21"/>
    </location>
</feature>
<keyword evidence="2" id="KW-0472">Membrane</keyword>
<feature type="transmembrane region" description="Helical" evidence="2">
    <location>
        <begin position="46"/>
        <end position="70"/>
    </location>
</feature>
<accession>A0A1Z5KP51</accession>
<name>A0A1Z5KP51_FISSO</name>
<evidence type="ECO:0000313" key="4">
    <source>
        <dbReference type="Proteomes" id="UP000198406"/>
    </source>
</evidence>
<feature type="region of interest" description="Disordered" evidence="1">
    <location>
        <begin position="1"/>
        <end position="32"/>
    </location>
</feature>
<dbReference type="EMBL" id="BDSP01000261">
    <property type="protein sequence ID" value="GAX27937.1"/>
    <property type="molecule type" value="Genomic_DNA"/>
</dbReference>
<protein>
    <submittedName>
        <fullName evidence="3">Uncharacterized protein</fullName>
    </submittedName>
</protein>
<sequence>MTDSSHHSSSNNSSGKDGSFSNTSGVTYSSNKTPEELAAEDKLVRYSRFCVALTLLISAATLSTVCYFAFRNEEEKHFEGEFHILSDELIRLSQRKFNELLSEMHEITTSTTSVLTAIQAQWPQVTIPYFQEQGEAFRSLSHTELMIFTPNVNDAEEWEQYSQSESGIAN</sequence>
<keyword evidence="2" id="KW-1133">Transmembrane helix</keyword>
<comment type="caution">
    <text evidence="3">The sequence shown here is derived from an EMBL/GenBank/DDBJ whole genome shotgun (WGS) entry which is preliminary data.</text>
</comment>
<proteinExistence type="predicted"/>
<reference evidence="3 4" key="1">
    <citation type="journal article" date="2015" name="Plant Cell">
        <title>Oil accumulation by the oleaginous diatom Fistulifera solaris as revealed by the genome and transcriptome.</title>
        <authorList>
            <person name="Tanaka T."/>
            <person name="Maeda Y."/>
            <person name="Veluchamy A."/>
            <person name="Tanaka M."/>
            <person name="Abida H."/>
            <person name="Marechal E."/>
            <person name="Bowler C."/>
            <person name="Muto M."/>
            <person name="Sunaga Y."/>
            <person name="Tanaka M."/>
            <person name="Yoshino T."/>
            <person name="Taniguchi T."/>
            <person name="Fukuda Y."/>
            <person name="Nemoto M."/>
            <person name="Matsumoto M."/>
            <person name="Wong P.S."/>
            <person name="Aburatani S."/>
            <person name="Fujibuchi W."/>
        </authorList>
    </citation>
    <scope>NUCLEOTIDE SEQUENCE [LARGE SCALE GENOMIC DNA]</scope>
    <source>
        <strain evidence="3 4">JPCC DA0580</strain>
    </source>
</reference>